<accession>A0A919GNS4</accession>
<sequence>MALTYTDLIEVDLERLGTAVADWKQAVGHLRTLAKDAETGLRAKSESARWAGVNATVTRDFIRKTAKEIGDLHTEAGSIHRLLDDAHRELAELQRSVRALVSDAREQGFVVTDAHHCTVVVAEHTAPGEPPKEGGQEKAQHFADQISSKLGRANDIDQSVRLALGRTHGNDPYNAGHRTYASLDDAQAERAVELARKGDRMTEGELAELNRILRFNGRERDGEFATDFYEGLGGPEKVLEFYGLMATDGTERDAGRARLDAVGELQRNLGHALANATDPDRRHHLPPSWGAEFRKLGTQPVEWQPGMMSKPYGYQVLGGILRYGDYDPRFLTPIAEHITQLHQADPDGLLTRVGYGQGERYGFNPSGRTGSGTDPLNSVLEALGHSPEASQQFFTRPPVAYREDGAVDPGGKVDFKSYLDVFTDKHFQWNPDSNDPYVYGDLQKQEAARNFGPEALGHALESAATGRPYDDDSGHAVKHSPEAADLVRKIVSEFGAHPELIRHNENGDIEEVSGPLYAMRGSLGDITADYMGDFQRTLAGTDSATYPSSGSPARLEENTAYAFLSEVGQDPNAYASITSAQHAYTAHIVQEAVNSDSDSSVPDVERIKNATRPGGIIAGVLSESRAAAVLDYHSAVDSQFNEAAAEKQKWVNRILGIGMGKVEEVPIVGAPVGWAVEDIQESVMKSIEKDSSDQARSDAGGTYFQGRDAAIDSARTAVEVATRGKYNWETVVDLMNSGGNAADDGHSAGVAMGSATRPKR</sequence>
<reference evidence="2" key="1">
    <citation type="journal article" date="2014" name="Int. J. Syst. Evol. Microbiol.">
        <title>Complete genome sequence of Corynebacterium casei LMG S-19264T (=DSM 44701T), isolated from a smear-ripened cheese.</title>
        <authorList>
            <consortium name="US DOE Joint Genome Institute (JGI-PGF)"/>
            <person name="Walter F."/>
            <person name="Albersmeier A."/>
            <person name="Kalinowski J."/>
            <person name="Ruckert C."/>
        </authorList>
    </citation>
    <scope>NUCLEOTIDE SEQUENCE</scope>
    <source>
        <strain evidence="2">JCM 5069</strain>
    </source>
</reference>
<dbReference type="InterPro" id="IPR036689">
    <property type="entry name" value="ESAT-6-like_sf"/>
</dbReference>
<evidence type="ECO:0008006" key="4">
    <source>
        <dbReference type="Google" id="ProtNLM"/>
    </source>
</evidence>
<organism evidence="2 3">
    <name type="scientific">Streptomyces sulfonofaciens</name>
    <dbReference type="NCBI Taxonomy" id="68272"/>
    <lineage>
        <taxon>Bacteria</taxon>
        <taxon>Bacillati</taxon>
        <taxon>Actinomycetota</taxon>
        <taxon>Actinomycetes</taxon>
        <taxon>Kitasatosporales</taxon>
        <taxon>Streptomycetaceae</taxon>
        <taxon>Streptomyces</taxon>
    </lineage>
</organism>
<dbReference type="AlphaFoldDB" id="A0A919GNS4"/>
<evidence type="ECO:0000313" key="2">
    <source>
        <dbReference type="EMBL" id="GHH88013.1"/>
    </source>
</evidence>
<gene>
    <name evidence="2" type="ORF">GCM10018793_66000</name>
</gene>
<evidence type="ECO:0000256" key="1">
    <source>
        <dbReference type="SAM" id="MobiDB-lite"/>
    </source>
</evidence>
<keyword evidence="3" id="KW-1185">Reference proteome</keyword>
<protein>
    <recommendedName>
        <fullName evidence="4">AG2 protein</fullName>
    </recommendedName>
</protein>
<dbReference type="RefSeq" id="WP_189938483.1">
    <property type="nucleotide sequence ID" value="NZ_BNCD01000032.1"/>
</dbReference>
<dbReference type="SUPFAM" id="SSF140453">
    <property type="entry name" value="EsxAB dimer-like"/>
    <property type="match status" value="1"/>
</dbReference>
<dbReference type="EMBL" id="BNCD01000032">
    <property type="protein sequence ID" value="GHH88013.1"/>
    <property type="molecule type" value="Genomic_DNA"/>
</dbReference>
<evidence type="ECO:0000313" key="3">
    <source>
        <dbReference type="Proteomes" id="UP000603708"/>
    </source>
</evidence>
<feature type="region of interest" description="Disordered" evidence="1">
    <location>
        <begin position="737"/>
        <end position="760"/>
    </location>
</feature>
<name>A0A919GNS4_9ACTN</name>
<reference evidence="2" key="2">
    <citation type="submission" date="2020-09" db="EMBL/GenBank/DDBJ databases">
        <authorList>
            <person name="Sun Q."/>
            <person name="Ohkuma M."/>
        </authorList>
    </citation>
    <scope>NUCLEOTIDE SEQUENCE</scope>
    <source>
        <strain evidence="2">JCM 5069</strain>
    </source>
</reference>
<dbReference type="Proteomes" id="UP000603708">
    <property type="component" value="Unassembled WGS sequence"/>
</dbReference>
<proteinExistence type="predicted"/>
<comment type="caution">
    <text evidence="2">The sequence shown here is derived from an EMBL/GenBank/DDBJ whole genome shotgun (WGS) entry which is preliminary data.</text>
</comment>